<dbReference type="Proteomes" id="UP000034410">
    <property type="component" value="Chromosome"/>
</dbReference>
<dbReference type="PANTHER" id="PTHR36169:SF1">
    <property type="entry name" value="ACETATE KINASE EUTQ"/>
    <property type="match status" value="1"/>
</dbReference>
<organism evidence="1 2">
    <name type="scientific">Sedimenticola thiotaurini</name>
    <dbReference type="NCBI Taxonomy" id="1543721"/>
    <lineage>
        <taxon>Bacteria</taxon>
        <taxon>Pseudomonadati</taxon>
        <taxon>Pseudomonadota</taxon>
        <taxon>Gammaproteobacteria</taxon>
        <taxon>Chromatiales</taxon>
        <taxon>Sedimenticolaceae</taxon>
        <taxon>Sedimenticola</taxon>
    </lineage>
</organism>
<dbReference type="InterPro" id="IPR010424">
    <property type="entry name" value="EutQ"/>
</dbReference>
<evidence type="ECO:0000313" key="1">
    <source>
        <dbReference type="EMBL" id="AKH19495.1"/>
    </source>
</evidence>
<dbReference type="InterPro" id="IPR011051">
    <property type="entry name" value="RmlC_Cupin_sf"/>
</dbReference>
<dbReference type="NCBIfam" id="NF012001">
    <property type="entry name" value="PRK15457.1"/>
    <property type="match status" value="1"/>
</dbReference>
<dbReference type="EMBL" id="CP011412">
    <property type="protein sequence ID" value="AKH19495.1"/>
    <property type="molecule type" value="Genomic_DNA"/>
</dbReference>
<accession>A0A0F7JXF2</accession>
<dbReference type="RefSeq" id="WP_046858433.1">
    <property type="nucleotide sequence ID" value="NZ_CP011412.1"/>
</dbReference>
<name>A0A0F7JXF2_9GAMM</name>
<dbReference type="OrthoDB" id="3828611at2"/>
<dbReference type="PATRIC" id="fig|1543721.4.peg.639"/>
<keyword evidence="2" id="KW-1185">Reference proteome</keyword>
<dbReference type="InterPro" id="IPR014710">
    <property type="entry name" value="RmlC-like_jellyroll"/>
</dbReference>
<dbReference type="AlphaFoldDB" id="A0A0F7JXF2"/>
<proteinExistence type="predicted"/>
<protein>
    <submittedName>
        <fullName evidence="1">Ethanolamine utilization protein EutQ</fullName>
    </submittedName>
</protein>
<sequence>MKTLITAEDIRKLHRDGGVKLDFAMQSMIITPEARDVASKLGISIVDTPQTDGISAKDPKQAIREAVEARLPAGKCDPALLEQLVNKALRELAQGAIGPYCERDVSDSGIVLVKGGSVRFGRFDGAPGKNIGLTDVIGSEDGSSIGAGFMQWENSSFPWTLNYDEIDVVLEGELHITCGGKTSIGKPGDVFFIPKGSSIEFGTPSKVRFVYISYPADWSDA</sequence>
<evidence type="ECO:0000313" key="2">
    <source>
        <dbReference type="Proteomes" id="UP000034410"/>
    </source>
</evidence>
<dbReference type="CDD" id="cd02228">
    <property type="entry name" value="cupin_EutQ"/>
    <property type="match status" value="1"/>
</dbReference>
<reference evidence="1 2" key="1">
    <citation type="journal article" date="2015" name="Genome Announc.">
        <title>Complete Genome Sequence of Sedimenticola thiotaurini Strain SIP-G1, a Polyphosphate- and Polyhydroxyalkanoate-Accumulating Sulfur-Oxidizing Gammaproteobacterium Isolated from Salt Marsh Sediments.</title>
        <authorList>
            <person name="Flood B.E."/>
            <person name="Jones D.S."/>
            <person name="Bailey J.V."/>
        </authorList>
    </citation>
    <scope>NUCLEOTIDE SEQUENCE [LARGE SCALE GENOMIC DNA]</scope>
    <source>
        <strain evidence="1 2">SIP-G1</strain>
    </source>
</reference>
<dbReference type="PANTHER" id="PTHR36169">
    <property type="entry name" value="ETHANOLAMINE UTILIZATION PROTEIN EUTQ"/>
    <property type="match status" value="1"/>
</dbReference>
<dbReference type="Pfam" id="PF06249">
    <property type="entry name" value="EutQ"/>
    <property type="match status" value="1"/>
</dbReference>
<gene>
    <name evidence="1" type="ORF">AAY24_03045</name>
</gene>
<dbReference type="Gene3D" id="2.60.120.10">
    <property type="entry name" value="Jelly Rolls"/>
    <property type="match status" value="1"/>
</dbReference>
<dbReference type="SUPFAM" id="SSF51182">
    <property type="entry name" value="RmlC-like cupins"/>
    <property type="match status" value="1"/>
</dbReference>
<dbReference type="KEGG" id="seds:AAY24_03045"/>